<keyword evidence="2" id="KW-1185">Reference proteome</keyword>
<accession>A0A9N9GU43</accession>
<protein>
    <submittedName>
        <fullName evidence="1">5056_t:CDS:1</fullName>
    </submittedName>
</protein>
<organism evidence="1 2">
    <name type="scientific">Funneliformis mosseae</name>
    <name type="common">Endomycorrhizal fungus</name>
    <name type="synonym">Glomus mosseae</name>
    <dbReference type="NCBI Taxonomy" id="27381"/>
    <lineage>
        <taxon>Eukaryota</taxon>
        <taxon>Fungi</taxon>
        <taxon>Fungi incertae sedis</taxon>
        <taxon>Mucoromycota</taxon>
        <taxon>Glomeromycotina</taxon>
        <taxon>Glomeromycetes</taxon>
        <taxon>Glomerales</taxon>
        <taxon>Glomeraceae</taxon>
        <taxon>Funneliformis</taxon>
    </lineage>
</organism>
<dbReference type="AlphaFoldDB" id="A0A9N9GU43"/>
<reference evidence="1" key="1">
    <citation type="submission" date="2021-06" db="EMBL/GenBank/DDBJ databases">
        <authorList>
            <person name="Kallberg Y."/>
            <person name="Tangrot J."/>
            <person name="Rosling A."/>
        </authorList>
    </citation>
    <scope>NUCLEOTIDE SEQUENCE</scope>
    <source>
        <strain evidence="1">87-6 pot B 2015</strain>
    </source>
</reference>
<dbReference type="EMBL" id="CAJVPP010003668">
    <property type="protein sequence ID" value="CAG8634581.1"/>
    <property type="molecule type" value="Genomic_DNA"/>
</dbReference>
<proteinExistence type="predicted"/>
<comment type="caution">
    <text evidence="1">The sequence shown here is derived from an EMBL/GenBank/DDBJ whole genome shotgun (WGS) entry which is preliminary data.</text>
</comment>
<name>A0A9N9GU43_FUNMO</name>
<evidence type="ECO:0000313" key="2">
    <source>
        <dbReference type="Proteomes" id="UP000789375"/>
    </source>
</evidence>
<gene>
    <name evidence="1" type="ORF">FMOSSE_LOCUS10665</name>
</gene>
<sequence>MKFCIKYFKMRIFYANHKTGKFIVKPEGASQVRSMSTDFSVT</sequence>
<evidence type="ECO:0000313" key="1">
    <source>
        <dbReference type="EMBL" id="CAG8634581.1"/>
    </source>
</evidence>
<dbReference type="Proteomes" id="UP000789375">
    <property type="component" value="Unassembled WGS sequence"/>
</dbReference>